<organism evidence="1 2">
    <name type="scientific">Trifolium medium</name>
    <dbReference type="NCBI Taxonomy" id="97028"/>
    <lineage>
        <taxon>Eukaryota</taxon>
        <taxon>Viridiplantae</taxon>
        <taxon>Streptophyta</taxon>
        <taxon>Embryophyta</taxon>
        <taxon>Tracheophyta</taxon>
        <taxon>Spermatophyta</taxon>
        <taxon>Magnoliopsida</taxon>
        <taxon>eudicotyledons</taxon>
        <taxon>Gunneridae</taxon>
        <taxon>Pentapetalae</taxon>
        <taxon>rosids</taxon>
        <taxon>fabids</taxon>
        <taxon>Fabales</taxon>
        <taxon>Fabaceae</taxon>
        <taxon>Papilionoideae</taxon>
        <taxon>50 kb inversion clade</taxon>
        <taxon>NPAAA clade</taxon>
        <taxon>Hologalegina</taxon>
        <taxon>IRL clade</taxon>
        <taxon>Trifolieae</taxon>
        <taxon>Trifolium</taxon>
    </lineage>
</organism>
<evidence type="ECO:0000313" key="1">
    <source>
        <dbReference type="EMBL" id="MCI64936.1"/>
    </source>
</evidence>
<dbReference type="Proteomes" id="UP000265520">
    <property type="component" value="Unassembled WGS sequence"/>
</dbReference>
<keyword evidence="2" id="KW-1185">Reference proteome</keyword>
<feature type="non-terminal residue" evidence="1">
    <location>
        <position position="1"/>
    </location>
</feature>
<dbReference type="EMBL" id="LXQA010666358">
    <property type="protein sequence ID" value="MCI64936.1"/>
    <property type="molecule type" value="Genomic_DNA"/>
</dbReference>
<protein>
    <submittedName>
        <fullName evidence="1">Uncharacterized protein</fullName>
    </submittedName>
</protein>
<proteinExistence type="predicted"/>
<name>A0A392TXU7_9FABA</name>
<dbReference type="AlphaFoldDB" id="A0A392TXU7"/>
<evidence type="ECO:0000313" key="2">
    <source>
        <dbReference type="Proteomes" id="UP000265520"/>
    </source>
</evidence>
<reference evidence="1 2" key="1">
    <citation type="journal article" date="2018" name="Front. Plant Sci.">
        <title>Red Clover (Trifolium pratense) and Zigzag Clover (T. medium) - A Picture of Genomic Similarities and Differences.</title>
        <authorList>
            <person name="Dluhosova J."/>
            <person name="Istvanek J."/>
            <person name="Nedelnik J."/>
            <person name="Repkova J."/>
        </authorList>
    </citation>
    <scope>NUCLEOTIDE SEQUENCE [LARGE SCALE GENOMIC DNA]</scope>
    <source>
        <strain evidence="2">cv. 10/8</strain>
        <tissue evidence="1">Leaf</tissue>
    </source>
</reference>
<sequence>SIARRAGVLVRRARTEYVVGEVSVNCASRRKDGASRQQMERIAEEFLASARRAG</sequence>
<comment type="caution">
    <text evidence="1">The sequence shown here is derived from an EMBL/GenBank/DDBJ whole genome shotgun (WGS) entry which is preliminary data.</text>
</comment>
<accession>A0A392TXU7</accession>